<dbReference type="Gene3D" id="3.40.50.10320">
    <property type="entry name" value="LmbE-like"/>
    <property type="match status" value="1"/>
</dbReference>
<reference evidence="3 4" key="1">
    <citation type="submission" date="2019-08" db="EMBL/GenBank/DDBJ databases">
        <authorList>
            <person name="Lei W."/>
        </authorList>
    </citation>
    <scope>NUCLEOTIDE SEQUENCE [LARGE SCALE GENOMIC DNA]</scope>
    <source>
        <strain evidence="3 4">CCUG 58627</strain>
    </source>
</reference>
<name>A0A5C5UHH4_9CORY</name>
<dbReference type="SUPFAM" id="SSF102588">
    <property type="entry name" value="LmbE-like"/>
    <property type="match status" value="1"/>
</dbReference>
<dbReference type="GO" id="GO:0016137">
    <property type="term" value="P:glycoside metabolic process"/>
    <property type="evidence" value="ECO:0007669"/>
    <property type="project" value="UniProtKB-ARBA"/>
</dbReference>
<feature type="transmembrane region" description="Helical" evidence="2">
    <location>
        <begin position="66"/>
        <end position="84"/>
    </location>
</feature>
<sequence>MYGHILGTCAAVALTVYLAQPRQARWFHRSFRNGRSMHRTFIAIGSAVCVAQAILVLFHQHQIVEGILHTCVCGCLGYLVFLIAHQKIRSIQVVHPMRVLAIGAHPDDLEIACGGTISKLSDAGHIVHAIVMCNGKVGGNAEVRPGEARNGATFMGISQLDVYDFTDTELSKHELEIMQTIERKIDSFQPNVILTHSRNDQHQDHLAVHFATLRAARRNPSVLCYESPSTTRDFNPSFFVDLTDYVNVKLHAVAQHKDQLSKPYMGPEQIKGIAAFRGAQAKMKFAEGFEVVRLVDSSLAGM</sequence>
<evidence type="ECO:0000313" key="4">
    <source>
        <dbReference type="Proteomes" id="UP000320791"/>
    </source>
</evidence>
<proteinExistence type="predicted"/>
<dbReference type="PANTHER" id="PTHR12993:SF11">
    <property type="entry name" value="N-ACETYLGLUCOSAMINYL-PHOSPHATIDYLINOSITOL DE-N-ACETYLASE"/>
    <property type="match status" value="1"/>
</dbReference>
<dbReference type="RefSeq" id="WP_146324464.1">
    <property type="nucleotide sequence ID" value="NZ_BAABLR010000010.1"/>
</dbReference>
<dbReference type="GO" id="GO:0016811">
    <property type="term" value="F:hydrolase activity, acting on carbon-nitrogen (but not peptide) bonds, in linear amides"/>
    <property type="evidence" value="ECO:0007669"/>
    <property type="project" value="TreeGrafter"/>
</dbReference>
<dbReference type="AlphaFoldDB" id="A0A5C5UHH4"/>
<evidence type="ECO:0000313" key="3">
    <source>
        <dbReference type="EMBL" id="TWT25052.1"/>
    </source>
</evidence>
<keyword evidence="1" id="KW-0862">Zinc</keyword>
<dbReference type="EMBL" id="VOHM01000013">
    <property type="protein sequence ID" value="TWT25052.1"/>
    <property type="molecule type" value="Genomic_DNA"/>
</dbReference>
<dbReference type="InterPro" id="IPR003737">
    <property type="entry name" value="GlcNAc_PI_deacetylase-related"/>
</dbReference>
<comment type="caution">
    <text evidence="3">The sequence shown here is derived from an EMBL/GenBank/DDBJ whole genome shotgun (WGS) entry which is preliminary data.</text>
</comment>
<accession>A0A5C5UHH4</accession>
<organism evidence="3 4">
    <name type="scientific">Corynebacterium canis</name>
    <dbReference type="NCBI Taxonomy" id="679663"/>
    <lineage>
        <taxon>Bacteria</taxon>
        <taxon>Bacillati</taxon>
        <taxon>Actinomycetota</taxon>
        <taxon>Actinomycetes</taxon>
        <taxon>Mycobacteriales</taxon>
        <taxon>Corynebacteriaceae</taxon>
        <taxon>Corynebacterium</taxon>
    </lineage>
</organism>
<dbReference type="PANTHER" id="PTHR12993">
    <property type="entry name" value="N-ACETYLGLUCOSAMINYL-PHOSPHATIDYLINOSITOL DE-N-ACETYLASE-RELATED"/>
    <property type="match status" value="1"/>
</dbReference>
<dbReference type="Proteomes" id="UP000320791">
    <property type="component" value="Unassembled WGS sequence"/>
</dbReference>
<feature type="transmembrane region" description="Helical" evidence="2">
    <location>
        <begin position="40"/>
        <end position="59"/>
    </location>
</feature>
<dbReference type="OrthoDB" id="3514174at2"/>
<evidence type="ECO:0000256" key="2">
    <source>
        <dbReference type="SAM" id="Phobius"/>
    </source>
</evidence>
<gene>
    <name evidence="3" type="ORF">FRX94_07255</name>
</gene>
<protein>
    <submittedName>
        <fullName evidence="3">PIG-L family deacetylase</fullName>
    </submittedName>
</protein>
<keyword evidence="2" id="KW-1133">Transmembrane helix</keyword>
<keyword evidence="2" id="KW-0472">Membrane</keyword>
<dbReference type="InterPro" id="IPR024078">
    <property type="entry name" value="LmbE-like_dom_sf"/>
</dbReference>
<evidence type="ECO:0000256" key="1">
    <source>
        <dbReference type="ARBA" id="ARBA00022833"/>
    </source>
</evidence>
<keyword evidence="2" id="KW-0812">Transmembrane</keyword>
<dbReference type="Pfam" id="PF02585">
    <property type="entry name" value="PIG-L"/>
    <property type="match status" value="1"/>
</dbReference>
<keyword evidence="4" id="KW-1185">Reference proteome</keyword>